<dbReference type="PANTHER" id="PTHR38248:SF2">
    <property type="entry name" value="FUNK1 11"/>
    <property type="match status" value="1"/>
</dbReference>
<dbReference type="Proteomes" id="UP000815677">
    <property type="component" value="Unassembled WGS sequence"/>
</dbReference>
<proteinExistence type="predicted"/>
<organism evidence="3 4">
    <name type="scientific">Mycena chlorophos</name>
    <name type="common">Agaric fungus</name>
    <name type="synonym">Agaricus chlorophos</name>
    <dbReference type="NCBI Taxonomy" id="658473"/>
    <lineage>
        <taxon>Eukaryota</taxon>
        <taxon>Fungi</taxon>
        <taxon>Dikarya</taxon>
        <taxon>Basidiomycota</taxon>
        <taxon>Agaricomycotina</taxon>
        <taxon>Agaricomycetes</taxon>
        <taxon>Agaricomycetidae</taxon>
        <taxon>Agaricales</taxon>
        <taxon>Marasmiineae</taxon>
        <taxon>Mycenaceae</taxon>
        <taxon>Mycena</taxon>
    </lineage>
</organism>
<dbReference type="Gene3D" id="1.10.510.10">
    <property type="entry name" value="Transferase(Phosphotransferase) domain 1"/>
    <property type="match status" value="1"/>
</dbReference>
<sequence length="863" mass="96353">MTFSHAHVRFALRPQPPQSIYTHCSFRRVTDSNEEPRVRLPRQTSAAPLNTVRTTAMRRAASGSNAASVSSTNVRSQTPSTPHRVASDDSSGYKKVKKLQENLHDELEGTWVEENGTVFQALLGRMAAQGMGRSEASLNQEIDNWLQVTSLYSTQRGKWSNLPASGAESTLYDPLVSLLMSILKKFRLRRHAVDDGTVLGNRSFVNTHNVPLAHNPHDSPDGKPLSSMPDMLLMGSGPSATSFVKVPGPNGLGYDHDIAIWECKPDDTFGASQQDQIAVYARETFVAQPNRRFVFAAMVSFTGIRVMRFDRGGCYYTRCIDYHTNAALFVKIVLALSCYDEKLLGYDTSIYWEHGQRKMRFTPNHILSHDGETLAPNSTELVFDLEDKPLFARRTIRSRGTVCWVAVYNDGETERELIVKDYWRAADRKPESAFLRKLVGVPGVAQLVTFVDNIESVCGGRGVTQIVSSDGTPITNRFLMRVVIPLYGDTLEKAPTALELLYAVRDIVFGHRTSVLEYRILHRDISHTNLRLSPYHDRERGVLIDWDLAKWLDGQKMTEHDLRTGTRAYQSYKLLATDLNLDAPDHWDDLESILYVVLNVLCNHDATGAPLPDSKTPKAILAWSNTILESWELAPHKFTFLSQRFSWRITRYPAEAAILRPMLSELKDIFKERVDSVGPADEDVEDDDEDEELPDDQPQPDSGDEPEPEPLSEPDWAAMKTAVNADYERFLEPLNAAITKLEARRDATTDAPLQRVTAPRASAHSTPKRRRGDDDDDQGEQHPTTPDSDSEPARKRQTPNASPAAQPVGSLLLRPNSDAASPIQPSVRTRNDPASPSSGRARRSTATNKSTRPSGLRSQSNTG</sequence>
<evidence type="ECO:0000256" key="1">
    <source>
        <dbReference type="SAM" id="MobiDB-lite"/>
    </source>
</evidence>
<reference evidence="3" key="1">
    <citation type="submission" date="2014-09" db="EMBL/GenBank/DDBJ databases">
        <title>Genome sequence of the luminous mushroom Mycena chlorophos for searching fungal bioluminescence genes.</title>
        <authorList>
            <person name="Tanaka Y."/>
            <person name="Kasuga D."/>
            <person name="Oba Y."/>
            <person name="Hase S."/>
            <person name="Sato K."/>
            <person name="Oba Y."/>
            <person name="Sakakibara Y."/>
        </authorList>
    </citation>
    <scope>NUCLEOTIDE SEQUENCE</scope>
</reference>
<dbReference type="InterPro" id="IPR040976">
    <property type="entry name" value="Pkinase_fungal"/>
</dbReference>
<feature type="region of interest" description="Disordered" evidence="1">
    <location>
        <begin position="59"/>
        <end position="92"/>
    </location>
</feature>
<dbReference type="InterPro" id="IPR011009">
    <property type="entry name" value="Kinase-like_dom_sf"/>
</dbReference>
<feature type="compositionally biased region" description="Acidic residues" evidence="1">
    <location>
        <begin position="702"/>
        <end position="712"/>
    </location>
</feature>
<dbReference type="EMBL" id="DF843201">
    <property type="protein sequence ID" value="GAT47199.1"/>
    <property type="molecule type" value="Genomic_DNA"/>
</dbReference>
<evidence type="ECO:0000313" key="3">
    <source>
        <dbReference type="EMBL" id="GAT47199.1"/>
    </source>
</evidence>
<feature type="compositionally biased region" description="Low complexity" evidence="1">
    <location>
        <begin position="833"/>
        <end position="847"/>
    </location>
</feature>
<feature type="region of interest" description="Disordered" evidence="1">
    <location>
        <begin position="674"/>
        <end position="713"/>
    </location>
</feature>
<name>A0ABQ0L9P5_MYCCL</name>
<protein>
    <recommendedName>
        <fullName evidence="2">Fungal-type protein kinase domain-containing protein</fullName>
    </recommendedName>
</protein>
<evidence type="ECO:0000313" key="4">
    <source>
        <dbReference type="Proteomes" id="UP000815677"/>
    </source>
</evidence>
<feature type="compositionally biased region" description="Low complexity" evidence="1">
    <location>
        <begin position="59"/>
        <end position="76"/>
    </location>
</feature>
<feature type="compositionally biased region" description="Polar residues" evidence="1">
    <location>
        <begin position="848"/>
        <end position="863"/>
    </location>
</feature>
<evidence type="ECO:0000259" key="2">
    <source>
        <dbReference type="Pfam" id="PF17667"/>
    </source>
</evidence>
<feature type="compositionally biased region" description="Acidic residues" evidence="1">
    <location>
        <begin position="680"/>
        <end position="695"/>
    </location>
</feature>
<dbReference type="PANTHER" id="PTHR38248">
    <property type="entry name" value="FUNK1 6"/>
    <property type="match status" value="1"/>
</dbReference>
<feature type="domain" description="Fungal-type protein kinase" evidence="2">
    <location>
        <begin position="270"/>
        <end position="599"/>
    </location>
</feature>
<dbReference type="SUPFAM" id="SSF56112">
    <property type="entry name" value="Protein kinase-like (PK-like)"/>
    <property type="match status" value="1"/>
</dbReference>
<keyword evidence="4" id="KW-1185">Reference proteome</keyword>
<gene>
    <name evidence="3" type="ORF">MCHLO_04671</name>
</gene>
<feature type="region of interest" description="Disordered" evidence="1">
    <location>
        <begin position="743"/>
        <end position="863"/>
    </location>
</feature>
<dbReference type="Pfam" id="PF17667">
    <property type="entry name" value="Pkinase_fungal"/>
    <property type="match status" value="1"/>
</dbReference>
<accession>A0ABQ0L9P5</accession>